<accession>A0A9P2HA43</accession>
<dbReference type="Gene3D" id="1.10.287.850">
    <property type="entry name" value="HP0062-like domain"/>
    <property type="match status" value="1"/>
</dbReference>
<dbReference type="InterPro" id="IPR038332">
    <property type="entry name" value="PPE_sf"/>
</dbReference>
<organism evidence="2 3">
    <name type="scientific">Mycobacterium tuberculosis variant africanum K85</name>
    <dbReference type="NCBI Taxonomy" id="611304"/>
    <lineage>
        <taxon>Bacteria</taxon>
        <taxon>Bacillati</taxon>
        <taxon>Actinomycetota</taxon>
        <taxon>Actinomycetes</taxon>
        <taxon>Mycobacteriales</taxon>
        <taxon>Mycobacteriaceae</taxon>
        <taxon>Mycobacterium</taxon>
        <taxon>Mycobacterium tuberculosis complex</taxon>
    </lineage>
</organism>
<feature type="domain" description="PE" evidence="1">
    <location>
        <begin position="4"/>
        <end position="94"/>
    </location>
</feature>
<dbReference type="Proteomes" id="UP000005088">
    <property type="component" value="Unassembled WGS sequence"/>
</dbReference>
<gene>
    <name evidence="2" type="ORF">TBOG_03398</name>
</gene>
<protein>
    <submittedName>
        <fullName evidence="2">PE-PGRS family protein</fullName>
    </submittedName>
</protein>
<dbReference type="EMBL" id="GG663503">
    <property type="protein sequence ID" value="EFD44563.2"/>
    <property type="molecule type" value="Genomic_DNA"/>
</dbReference>
<dbReference type="InterPro" id="IPR000084">
    <property type="entry name" value="PE-PGRS_N"/>
</dbReference>
<reference evidence="3" key="1">
    <citation type="submission" date="2009-03" db="EMBL/GenBank/DDBJ databases">
        <title>The Genome Sequence of Mycobacterium africanum strain K85 (originally listed here as Mycobacterium tuberculosis).</title>
        <authorList>
            <consortium name="The Broad Institute Genome Sequencing Platform"/>
            <person name="Small P."/>
            <person name="Gagneaux S."/>
            <person name="Hopewell P."/>
            <person name="Young S.K."/>
            <person name="Kodira C.D."/>
            <person name="Zeng Q."/>
            <person name="Koehrsen M."/>
            <person name="Alvarado L."/>
            <person name="Berlin A."/>
            <person name="Borenstein D."/>
            <person name="Chen Z."/>
            <person name="Engels R."/>
            <person name="Freedman E."/>
            <person name="Gellesch M."/>
            <person name="Goldberg J."/>
            <person name="Griggs A."/>
            <person name="Gujja S."/>
            <person name="Heiman D."/>
            <person name="Hepburn T."/>
            <person name="Howarth C."/>
            <person name="Jen D."/>
            <person name="Larson L."/>
            <person name="Lewis B."/>
            <person name="Mehta T."/>
            <person name="Park D."/>
            <person name="Pearson M."/>
            <person name="Roberts A."/>
            <person name="Saif S."/>
            <person name="Shea T."/>
            <person name="Shenoy N."/>
            <person name="Sisk P."/>
            <person name="Stolte C."/>
            <person name="Sykes S."/>
            <person name="Walk T."/>
            <person name="White J."/>
            <person name="Yandava C."/>
            <person name="Nusbaum C."/>
            <person name="Galagan J."/>
            <person name="Birren B."/>
        </authorList>
    </citation>
    <scope>NUCLEOTIDE SEQUENCE [LARGE SCALE GENOMIC DNA]</scope>
    <source>
        <strain evidence="3">K85</strain>
    </source>
</reference>
<name>A0A9P2HA43_MYCTX</name>
<dbReference type="Pfam" id="PF00934">
    <property type="entry name" value="PE"/>
    <property type="match status" value="1"/>
</dbReference>
<evidence type="ECO:0000259" key="1">
    <source>
        <dbReference type="Pfam" id="PF00934"/>
    </source>
</evidence>
<dbReference type="AlphaFoldDB" id="A0A9P2HA43"/>
<sequence>MLYVVASPDLMTAAATNLAEIGSAISTANGAAALPTVEVVAAAADEVSTQIAALFGAHARSYQTLSTQAAAFHSRFVQALTTAAASYASVEAANASPTSGCARRD</sequence>
<evidence type="ECO:0000313" key="3">
    <source>
        <dbReference type="Proteomes" id="UP000005088"/>
    </source>
</evidence>
<proteinExistence type="predicted"/>
<evidence type="ECO:0000313" key="2">
    <source>
        <dbReference type="EMBL" id="EFD44563.2"/>
    </source>
</evidence>
<dbReference type="SUPFAM" id="SSF140459">
    <property type="entry name" value="PE/PPE dimer-like"/>
    <property type="match status" value="1"/>
</dbReference>